<keyword evidence="3" id="KW-1185">Reference proteome</keyword>
<dbReference type="AlphaFoldDB" id="A0AAE0NSG4"/>
<proteinExistence type="predicted"/>
<organism evidence="2 3">
    <name type="scientific">Podospora didyma</name>
    <dbReference type="NCBI Taxonomy" id="330526"/>
    <lineage>
        <taxon>Eukaryota</taxon>
        <taxon>Fungi</taxon>
        <taxon>Dikarya</taxon>
        <taxon>Ascomycota</taxon>
        <taxon>Pezizomycotina</taxon>
        <taxon>Sordariomycetes</taxon>
        <taxon>Sordariomycetidae</taxon>
        <taxon>Sordariales</taxon>
        <taxon>Podosporaceae</taxon>
        <taxon>Podospora</taxon>
    </lineage>
</organism>
<reference evidence="2" key="2">
    <citation type="submission" date="2023-06" db="EMBL/GenBank/DDBJ databases">
        <authorList>
            <consortium name="Lawrence Berkeley National Laboratory"/>
            <person name="Haridas S."/>
            <person name="Hensen N."/>
            <person name="Bonometti L."/>
            <person name="Westerberg I."/>
            <person name="Brannstrom I.O."/>
            <person name="Guillou S."/>
            <person name="Cros-Aarteil S."/>
            <person name="Calhoun S."/>
            <person name="Kuo A."/>
            <person name="Mondo S."/>
            <person name="Pangilinan J."/>
            <person name="Riley R."/>
            <person name="LaButti K."/>
            <person name="Andreopoulos B."/>
            <person name="Lipzen A."/>
            <person name="Chen C."/>
            <person name="Yanf M."/>
            <person name="Daum C."/>
            <person name="Ng V."/>
            <person name="Clum A."/>
            <person name="Steindorff A."/>
            <person name="Ohm R."/>
            <person name="Martin F."/>
            <person name="Silar P."/>
            <person name="Natvig D."/>
            <person name="Lalanne C."/>
            <person name="Gautier V."/>
            <person name="Ament-velasquez S.L."/>
            <person name="Kruys A."/>
            <person name="Hutchinson M.I."/>
            <person name="Powell A.J."/>
            <person name="Barry K."/>
            <person name="Miller A.N."/>
            <person name="Grigoriev I.V."/>
            <person name="Debuchy R."/>
            <person name="Gladieux P."/>
            <person name="Thoren M.H."/>
            <person name="Johannesson H."/>
        </authorList>
    </citation>
    <scope>NUCLEOTIDE SEQUENCE</scope>
    <source>
        <strain evidence="2">CBS 232.78</strain>
    </source>
</reference>
<name>A0AAE0NSG4_9PEZI</name>
<feature type="transmembrane region" description="Helical" evidence="1">
    <location>
        <begin position="209"/>
        <end position="231"/>
    </location>
</feature>
<feature type="transmembrane region" description="Helical" evidence="1">
    <location>
        <begin position="278"/>
        <end position="300"/>
    </location>
</feature>
<keyword evidence="1" id="KW-1133">Transmembrane helix</keyword>
<sequence>MQLTASALLLIRTEKRDSTSGGRFVPRLIELSNHIEDTPLHILEEILPAGPGSGRGKLFMNVITVAAMATVLTKLGALTVPFHIYLWAWLMVSGWLAVQTLLFLDLSHKLVTLDERQPLINNLCAAARDLSNVNLYILTLAAFAPVFCYLGYNFNTWLAALLSPLHASGFYKYVLLPLSVLVVEMLWIFGPTILLGVLLLPCSSLFDSVFVWVLAGSVLSFPIGVMMLLFDRVNMWVRERYEGIVWSALSTCVSVCVWAVWAYIWMLASLHNRGREMAGGFVIINVFIAAIVFAVVLFIYDPIGTSRPNWTEWLG</sequence>
<dbReference type="Proteomes" id="UP001285441">
    <property type="component" value="Unassembled WGS sequence"/>
</dbReference>
<comment type="caution">
    <text evidence="2">The sequence shown here is derived from an EMBL/GenBank/DDBJ whole genome shotgun (WGS) entry which is preliminary data.</text>
</comment>
<feature type="transmembrane region" description="Helical" evidence="1">
    <location>
        <begin position="84"/>
        <end position="104"/>
    </location>
</feature>
<evidence type="ECO:0000313" key="3">
    <source>
        <dbReference type="Proteomes" id="UP001285441"/>
    </source>
</evidence>
<feature type="transmembrane region" description="Helical" evidence="1">
    <location>
        <begin position="173"/>
        <end position="197"/>
    </location>
</feature>
<reference evidence="2" key="1">
    <citation type="journal article" date="2023" name="Mol. Phylogenet. Evol.">
        <title>Genome-scale phylogeny and comparative genomics of the fungal order Sordariales.</title>
        <authorList>
            <person name="Hensen N."/>
            <person name="Bonometti L."/>
            <person name="Westerberg I."/>
            <person name="Brannstrom I.O."/>
            <person name="Guillou S."/>
            <person name="Cros-Aarteil S."/>
            <person name="Calhoun S."/>
            <person name="Haridas S."/>
            <person name="Kuo A."/>
            <person name="Mondo S."/>
            <person name="Pangilinan J."/>
            <person name="Riley R."/>
            <person name="LaButti K."/>
            <person name="Andreopoulos B."/>
            <person name="Lipzen A."/>
            <person name="Chen C."/>
            <person name="Yan M."/>
            <person name="Daum C."/>
            <person name="Ng V."/>
            <person name="Clum A."/>
            <person name="Steindorff A."/>
            <person name="Ohm R.A."/>
            <person name="Martin F."/>
            <person name="Silar P."/>
            <person name="Natvig D.O."/>
            <person name="Lalanne C."/>
            <person name="Gautier V."/>
            <person name="Ament-Velasquez S.L."/>
            <person name="Kruys A."/>
            <person name="Hutchinson M.I."/>
            <person name="Powell A.J."/>
            <person name="Barry K."/>
            <person name="Miller A.N."/>
            <person name="Grigoriev I.V."/>
            <person name="Debuchy R."/>
            <person name="Gladieux P."/>
            <person name="Hiltunen Thoren M."/>
            <person name="Johannesson H."/>
        </authorList>
    </citation>
    <scope>NUCLEOTIDE SEQUENCE</scope>
    <source>
        <strain evidence="2">CBS 232.78</strain>
    </source>
</reference>
<accession>A0AAE0NSG4</accession>
<feature type="transmembrane region" description="Helical" evidence="1">
    <location>
        <begin position="133"/>
        <end position="152"/>
    </location>
</feature>
<dbReference type="EMBL" id="JAULSW010000003">
    <property type="protein sequence ID" value="KAK3386847.1"/>
    <property type="molecule type" value="Genomic_DNA"/>
</dbReference>
<keyword evidence="1" id="KW-0812">Transmembrane</keyword>
<evidence type="ECO:0000313" key="2">
    <source>
        <dbReference type="EMBL" id="KAK3386847.1"/>
    </source>
</evidence>
<gene>
    <name evidence="2" type="ORF">B0H63DRAFT_468480</name>
</gene>
<evidence type="ECO:0000256" key="1">
    <source>
        <dbReference type="SAM" id="Phobius"/>
    </source>
</evidence>
<keyword evidence="1" id="KW-0472">Membrane</keyword>
<protein>
    <submittedName>
        <fullName evidence="2">Uncharacterized protein</fullName>
    </submittedName>
</protein>
<feature type="transmembrane region" description="Helical" evidence="1">
    <location>
        <begin position="58"/>
        <end position="77"/>
    </location>
</feature>
<feature type="transmembrane region" description="Helical" evidence="1">
    <location>
        <begin position="243"/>
        <end position="266"/>
    </location>
</feature>